<dbReference type="CDD" id="cd00067">
    <property type="entry name" value="GAL4"/>
    <property type="match status" value="1"/>
</dbReference>
<dbReference type="InterPro" id="IPR051430">
    <property type="entry name" value="Fungal_TF_Env_Response"/>
</dbReference>
<dbReference type="AlphaFoldDB" id="A0A6A5V2I7"/>
<organism evidence="9 10">
    <name type="scientific">Bimuria novae-zelandiae CBS 107.79</name>
    <dbReference type="NCBI Taxonomy" id="1447943"/>
    <lineage>
        <taxon>Eukaryota</taxon>
        <taxon>Fungi</taxon>
        <taxon>Dikarya</taxon>
        <taxon>Ascomycota</taxon>
        <taxon>Pezizomycotina</taxon>
        <taxon>Dothideomycetes</taxon>
        <taxon>Pleosporomycetidae</taxon>
        <taxon>Pleosporales</taxon>
        <taxon>Massarineae</taxon>
        <taxon>Didymosphaeriaceae</taxon>
        <taxon>Bimuria</taxon>
    </lineage>
</organism>
<feature type="compositionally biased region" description="Low complexity" evidence="7">
    <location>
        <begin position="65"/>
        <end position="74"/>
    </location>
</feature>
<dbReference type="GO" id="GO:0006351">
    <property type="term" value="P:DNA-templated transcription"/>
    <property type="evidence" value="ECO:0007669"/>
    <property type="project" value="InterPro"/>
</dbReference>
<dbReference type="Pfam" id="PF04082">
    <property type="entry name" value="Fungal_trans"/>
    <property type="match status" value="1"/>
</dbReference>
<dbReference type="PROSITE" id="PS50048">
    <property type="entry name" value="ZN2_CY6_FUNGAL_2"/>
    <property type="match status" value="1"/>
</dbReference>
<dbReference type="PANTHER" id="PTHR31944">
    <property type="entry name" value="HEME-RESPONSIVE ZINC FINGER TRANSCRIPTION FACTOR HAP1"/>
    <property type="match status" value="1"/>
</dbReference>
<accession>A0A6A5V2I7</accession>
<dbReference type="SUPFAM" id="SSF57701">
    <property type="entry name" value="Zn2/Cys6 DNA-binding domain"/>
    <property type="match status" value="1"/>
</dbReference>
<dbReference type="CDD" id="cd12148">
    <property type="entry name" value="fungal_TF_MHR"/>
    <property type="match status" value="1"/>
</dbReference>
<evidence type="ECO:0000256" key="5">
    <source>
        <dbReference type="ARBA" id="ARBA00023163"/>
    </source>
</evidence>
<evidence type="ECO:0000256" key="7">
    <source>
        <dbReference type="SAM" id="MobiDB-lite"/>
    </source>
</evidence>
<protein>
    <recommendedName>
        <fullName evidence="8">Zn(2)-C6 fungal-type domain-containing protein</fullName>
    </recommendedName>
</protein>
<keyword evidence="1" id="KW-0479">Metal-binding</keyword>
<dbReference type="GO" id="GO:0008270">
    <property type="term" value="F:zinc ion binding"/>
    <property type="evidence" value="ECO:0007669"/>
    <property type="project" value="InterPro"/>
</dbReference>
<keyword evidence="6" id="KW-0539">Nucleus</keyword>
<evidence type="ECO:0000256" key="2">
    <source>
        <dbReference type="ARBA" id="ARBA00022833"/>
    </source>
</evidence>
<dbReference type="GO" id="GO:0001228">
    <property type="term" value="F:DNA-binding transcription activator activity, RNA polymerase II-specific"/>
    <property type="evidence" value="ECO:0007669"/>
    <property type="project" value="TreeGrafter"/>
</dbReference>
<keyword evidence="2" id="KW-0862">Zinc</keyword>
<dbReference type="GO" id="GO:0005634">
    <property type="term" value="C:nucleus"/>
    <property type="evidence" value="ECO:0007669"/>
    <property type="project" value="TreeGrafter"/>
</dbReference>
<dbReference type="InterPro" id="IPR007219">
    <property type="entry name" value="XnlR_reg_dom"/>
</dbReference>
<sequence>MSEPQQQQRRRRRPAVSCTLCRKRKIKCNLETPCSNCVRSRNHACEYEYPPVLPHRPQRSDYDETSSSTTSAAALNPDMESMRTRITYLENQLKHALNVSRQNASPAPSIAAVPISSIERAESVESRIGGVFYIHHGNPALDQSPNMHRTITHKKRMYGQSHWMTLSVSLLKDIVHMIDGQVRDPDGKRFAEKVFVGMQRCKQIARVIKAQREPPWPCPPTSDLPPKQIADDLVDCYLRTHETVYRILHVPSFRRSYDALWMMGTESESTFLVQLKLVLAIGAASYNDTFTLRPSAMRWVHEAETWLANPHPKHRLDIQYIQIYCLQLLAREAAAVGEDMVFLSTGTLLRSSMFLGLHRDPSHLQARTVFANEMHRRLWSTILEICLQTSLYSGCPPLICMDDFDTQPPGNFDDDQLEIEDADPRPDTYLTQASVSKALRKTFPARLAVIRFLNNFASSGTYEETLRLDSDYRISYKDLRSTLRAFDPVNGNLPSDFQIRAVDTIMNRYLCALHTPFFMPSLKDTKYTYSRKTVFDTALKMWYANFPEESLGGSPSEHGKAGERDDFQRVVTCGHGFLRSATMQSVLIIAVEMRTQLQEDDSLGPTPLRRDLFAILEGAKAWSLWCMEAGETNVKGHVFMCIMLAYTRGLAKRLGKVEIAKKLVEAVEVAEECGMALLEKMLKQDMTTQEPVATTDFPMHVTQGLLSGWETIIPGSLNDPYGFDTMNWAFDEADLQTRWLL</sequence>
<dbReference type="OrthoDB" id="4337792at2759"/>
<keyword evidence="10" id="KW-1185">Reference proteome</keyword>
<dbReference type="InterPro" id="IPR036864">
    <property type="entry name" value="Zn2-C6_fun-type_DNA-bd_sf"/>
</dbReference>
<dbReference type="SMART" id="SM00066">
    <property type="entry name" value="GAL4"/>
    <property type="match status" value="1"/>
</dbReference>
<dbReference type="EMBL" id="ML976696">
    <property type="protein sequence ID" value="KAF1971098.1"/>
    <property type="molecule type" value="Genomic_DNA"/>
</dbReference>
<dbReference type="SMART" id="SM00906">
    <property type="entry name" value="Fungal_trans"/>
    <property type="match status" value="1"/>
</dbReference>
<keyword evidence="5" id="KW-0804">Transcription</keyword>
<evidence type="ECO:0000313" key="10">
    <source>
        <dbReference type="Proteomes" id="UP000800036"/>
    </source>
</evidence>
<proteinExistence type="predicted"/>
<gene>
    <name evidence="9" type="ORF">BU23DRAFT_537332</name>
</gene>
<evidence type="ECO:0000259" key="8">
    <source>
        <dbReference type="PROSITE" id="PS50048"/>
    </source>
</evidence>
<keyword evidence="3" id="KW-0805">Transcription regulation</keyword>
<evidence type="ECO:0000256" key="6">
    <source>
        <dbReference type="ARBA" id="ARBA00023242"/>
    </source>
</evidence>
<evidence type="ECO:0000256" key="4">
    <source>
        <dbReference type="ARBA" id="ARBA00023125"/>
    </source>
</evidence>
<feature type="domain" description="Zn(2)-C6 fungal-type" evidence="8">
    <location>
        <begin position="17"/>
        <end position="47"/>
    </location>
</feature>
<name>A0A6A5V2I7_9PLEO</name>
<dbReference type="InterPro" id="IPR001138">
    <property type="entry name" value="Zn2Cys6_DnaBD"/>
</dbReference>
<dbReference type="Proteomes" id="UP000800036">
    <property type="component" value="Unassembled WGS sequence"/>
</dbReference>
<keyword evidence="4" id="KW-0238">DNA-binding</keyword>
<evidence type="ECO:0000256" key="1">
    <source>
        <dbReference type="ARBA" id="ARBA00022723"/>
    </source>
</evidence>
<dbReference type="GO" id="GO:0000978">
    <property type="term" value="F:RNA polymerase II cis-regulatory region sequence-specific DNA binding"/>
    <property type="evidence" value="ECO:0007669"/>
    <property type="project" value="TreeGrafter"/>
</dbReference>
<dbReference type="PROSITE" id="PS00463">
    <property type="entry name" value="ZN2_CY6_FUNGAL_1"/>
    <property type="match status" value="1"/>
</dbReference>
<feature type="region of interest" description="Disordered" evidence="7">
    <location>
        <begin position="50"/>
        <end position="75"/>
    </location>
</feature>
<reference evidence="9" key="1">
    <citation type="journal article" date="2020" name="Stud. Mycol.">
        <title>101 Dothideomycetes genomes: a test case for predicting lifestyles and emergence of pathogens.</title>
        <authorList>
            <person name="Haridas S."/>
            <person name="Albert R."/>
            <person name="Binder M."/>
            <person name="Bloem J."/>
            <person name="Labutti K."/>
            <person name="Salamov A."/>
            <person name="Andreopoulos B."/>
            <person name="Baker S."/>
            <person name="Barry K."/>
            <person name="Bills G."/>
            <person name="Bluhm B."/>
            <person name="Cannon C."/>
            <person name="Castanera R."/>
            <person name="Culley D."/>
            <person name="Daum C."/>
            <person name="Ezra D."/>
            <person name="Gonzalez J."/>
            <person name="Henrissat B."/>
            <person name="Kuo A."/>
            <person name="Liang C."/>
            <person name="Lipzen A."/>
            <person name="Lutzoni F."/>
            <person name="Magnuson J."/>
            <person name="Mondo S."/>
            <person name="Nolan M."/>
            <person name="Ohm R."/>
            <person name="Pangilinan J."/>
            <person name="Park H.-J."/>
            <person name="Ramirez L."/>
            <person name="Alfaro M."/>
            <person name="Sun H."/>
            <person name="Tritt A."/>
            <person name="Yoshinaga Y."/>
            <person name="Zwiers L.-H."/>
            <person name="Turgeon B."/>
            <person name="Goodwin S."/>
            <person name="Spatafora J."/>
            <person name="Crous P."/>
            <person name="Grigoriev I."/>
        </authorList>
    </citation>
    <scope>NUCLEOTIDE SEQUENCE</scope>
    <source>
        <strain evidence="9">CBS 107.79</strain>
    </source>
</reference>
<dbReference type="Gene3D" id="4.10.240.10">
    <property type="entry name" value="Zn(2)-C6 fungal-type DNA-binding domain"/>
    <property type="match status" value="1"/>
</dbReference>
<dbReference type="PANTHER" id="PTHR31944:SF131">
    <property type="entry name" value="HEME-RESPONSIVE ZINC FINGER TRANSCRIPTION FACTOR HAP1"/>
    <property type="match status" value="1"/>
</dbReference>
<dbReference type="Pfam" id="PF00172">
    <property type="entry name" value="Zn_clus"/>
    <property type="match status" value="1"/>
</dbReference>
<evidence type="ECO:0000256" key="3">
    <source>
        <dbReference type="ARBA" id="ARBA00023015"/>
    </source>
</evidence>
<evidence type="ECO:0000313" key="9">
    <source>
        <dbReference type="EMBL" id="KAF1971098.1"/>
    </source>
</evidence>